<dbReference type="PRINTS" id="PR00081">
    <property type="entry name" value="GDHRDH"/>
</dbReference>
<dbReference type="PANTHER" id="PTHR33112">
    <property type="entry name" value="DOMAIN PROTEIN, PUTATIVE-RELATED"/>
    <property type="match status" value="1"/>
</dbReference>
<dbReference type="PANTHER" id="PTHR33112:SF16">
    <property type="entry name" value="HETEROKARYON INCOMPATIBILITY DOMAIN-CONTAINING PROTEIN"/>
    <property type="match status" value="1"/>
</dbReference>
<evidence type="ECO:0000256" key="1">
    <source>
        <dbReference type="ARBA" id="ARBA00022857"/>
    </source>
</evidence>
<proteinExistence type="predicted"/>
<organism evidence="3 4">
    <name type="scientific">Trametes cubensis</name>
    <dbReference type="NCBI Taxonomy" id="1111947"/>
    <lineage>
        <taxon>Eukaryota</taxon>
        <taxon>Fungi</taxon>
        <taxon>Dikarya</taxon>
        <taxon>Basidiomycota</taxon>
        <taxon>Agaricomycotina</taxon>
        <taxon>Agaricomycetes</taxon>
        <taxon>Polyporales</taxon>
        <taxon>Polyporaceae</taxon>
        <taxon>Trametes</taxon>
    </lineage>
</organism>
<sequence>MFARTGIRMMHKTPAHSALKLGRSRFSSSACIRSAASAKDRMTGALPAYGPVGVARTLQAPSSDRATPTIFEHEFSLADRVALVTGANRGIGLEMAMAIAEAGARAVYCLDLPKQPGDEFTKVQAYVQKMKGKRGEGRLEYLSADVTDQEAMWKVGESIGSREGRMDVCVAAAGILKGDMSCLDYPAERFREVLAVNVDGVLFTAQAAGRQMAKFDNGGSIIMIASISGHGANQGHPWVSYNTSKSAVLQMARSMACELAPKRIRVNTISPGYINTSMTSQFLSKRPECLQMWCDYNPMGRIGRPDELRGAAVEAQHRDYRTWSSVASSCQGRHLNVDPRVHESAGVRVRACAAADLTVYTHGVSVVRSTIPSPVWHENITDAYPLQQLPGPSDREETIPAHVQALATRSSPSFASTPQLTALVLRLVRPLARQSFTFTQLYCRTPSLMVLPPRPGSICVIAWEGVFARRFGISSDPIRWYRDQVRHCICWAGGYEYTIALSAWLKCAHSGCLWCQFLEDQFLEDLREQPDDPWPIPQVHVRVGCPTRERSDSKLLWEEIVVVVNDLGRRFQVYTTEEDSPVPWNDSEAKSCIPPDEAPDVLATAAAYVKQCVRDHPKCQAITPYPVGSAPLPTRLIDCSNPDRLRIIETDASTRGPYIALSYVWGPDGQPHRTTKANLSDYMRRIRRATLPRTIRDAIRVTRALGARYLWIDSLCIIQDSRRDVSRELARMRDVYRYALLTIDACSAANVSEGFLKDQRLSLEPVALLPFVDFVGSPVGRPPGRARVGKAYWTDLSSGEPEVHVTRNNKETPTSHTEARGWCLQERMLSTRSLVFKADALHLRCHTETRNVGGDLYEETWDVPRLPDATFHPKRRVARGSDEWKEVLETWWKVLHDYSTRALSDSSDKLVAIAGLAEMFASTLGPDYLAGLWHDTLFQDLLWRRTGRTMARSTSNRYRAPSWSWASVDGQTKHGMTGDRFEPAHGLAEVVECAVKLHDKKLPFGQVVGGSLVLSAYFLRGKWDDSGRVTIEPPMQGARRAKTRSLSARDERLAFICDTDRDEDGPGQELWVVPLVEDASGDVQGLVVTPTERDTWPSAGSDDGRDVYRRVGYCYASAGGTLGQTHKVIRQYPKVVVELV</sequence>
<dbReference type="InterPro" id="IPR010730">
    <property type="entry name" value="HET"/>
</dbReference>
<dbReference type="PRINTS" id="PR00080">
    <property type="entry name" value="SDRFAMILY"/>
</dbReference>
<dbReference type="Proteomes" id="UP001215151">
    <property type="component" value="Unassembled WGS sequence"/>
</dbReference>
<evidence type="ECO:0000313" key="4">
    <source>
        <dbReference type="Proteomes" id="UP001215151"/>
    </source>
</evidence>
<gene>
    <name evidence="3" type="ORF">ONZ51_g6262</name>
</gene>
<feature type="domain" description="Heterokaryon incompatibility" evidence="2">
    <location>
        <begin position="658"/>
        <end position="826"/>
    </location>
</feature>
<dbReference type="SUPFAM" id="SSF51735">
    <property type="entry name" value="NAD(P)-binding Rossmann-fold domains"/>
    <property type="match status" value="1"/>
</dbReference>
<keyword evidence="1" id="KW-0521">NADP</keyword>
<dbReference type="Pfam" id="PF06985">
    <property type="entry name" value="HET"/>
    <property type="match status" value="1"/>
</dbReference>
<comment type="caution">
    <text evidence="3">The sequence shown here is derived from an EMBL/GenBank/DDBJ whole genome shotgun (WGS) entry which is preliminary data.</text>
</comment>
<dbReference type="FunFam" id="3.40.50.720:FF:000084">
    <property type="entry name" value="Short-chain dehydrogenase reductase"/>
    <property type="match status" value="1"/>
</dbReference>
<dbReference type="InterPro" id="IPR020904">
    <property type="entry name" value="Sc_DH/Rdtase_CS"/>
</dbReference>
<name>A0AAD7XB94_9APHY</name>
<dbReference type="InterPro" id="IPR036291">
    <property type="entry name" value="NAD(P)-bd_dom_sf"/>
</dbReference>
<protein>
    <recommendedName>
        <fullName evidence="2">Heterokaryon incompatibility domain-containing protein</fullName>
    </recommendedName>
</protein>
<keyword evidence="4" id="KW-1185">Reference proteome</keyword>
<dbReference type="EMBL" id="JAPEVG010000147">
    <property type="protein sequence ID" value="KAJ8481027.1"/>
    <property type="molecule type" value="Genomic_DNA"/>
</dbReference>
<evidence type="ECO:0000313" key="3">
    <source>
        <dbReference type="EMBL" id="KAJ8481027.1"/>
    </source>
</evidence>
<evidence type="ECO:0000259" key="2">
    <source>
        <dbReference type="Pfam" id="PF06985"/>
    </source>
</evidence>
<accession>A0AAD7XB94</accession>
<dbReference type="Gene3D" id="3.40.50.720">
    <property type="entry name" value="NAD(P)-binding Rossmann-like Domain"/>
    <property type="match status" value="1"/>
</dbReference>
<dbReference type="PROSITE" id="PS00061">
    <property type="entry name" value="ADH_SHORT"/>
    <property type="match status" value="1"/>
</dbReference>
<reference evidence="3" key="1">
    <citation type="submission" date="2022-11" db="EMBL/GenBank/DDBJ databases">
        <title>Genome Sequence of Cubamyces cubensis.</title>
        <authorList>
            <person name="Buettner E."/>
        </authorList>
    </citation>
    <scope>NUCLEOTIDE SEQUENCE</scope>
    <source>
        <strain evidence="3">MPL-01</strain>
    </source>
</reference>
<dbReference type="AlphaFoldDB" id="A0AAD7XB94"/>
<dbReference type="Pfam" id="PF13561">
    <property type="entry name" value="adh_short_C2"/>
    <property type="match status" value="1"/>
</dbReference>
<dbReference type="InterPro" id="IPR002347">
    <property type="entry name" value="SDR_fam"/>
</dbReference>